<proteinExistence type="predicted"/>
<accession>A0A9D3NGN3</accession>
<organism evidence="10 11">
    <name type="scientific">Hemibagrus wyckioides</name>
    <dbReference type="NCBI Taxonomy" id="337641"/>
    <lineage>
        <taxon>Eukaryota</taxon>
        <taxon>Metazoa</taxon>
        <taxon>Chordata</taxon>
        <taxon>Craniata</taxon>
        <taxon>Vertebrata</taxon>
        <taxon>Euteleostomi</taxon>
        <taxon>Actinopterygii</taxon>
        <taxon>Neopterygii</taxon>
        <taxon>Teleostei</taxon>
        <taxon>Ostariophysi</taxon>
        <taxon>Siluriformes</taxon>
        <taxon>Bagridae</taxon>
        <taxon>Hemibagrus</taxon>
    </lineage>
</organism>
<evidence type="ECO:0000256" key="4">
    <source>
        <dbReference type="ARBA" id="ARBA00022737"/>
    </source>
</evidence>
<dbReference type="Pfam" id="PF00530">
    <property type="entry name" value="SRCR"/>
    <property type="match status" value="4"/>
</dbReference>
<feature type="disulfide bond" evidence="7">
    <location>
        <begin position="281"/>
        <end position="291"/>
    </location>
</feature>
<evidence type="ECO:0000313" key="11">
    <source>
        <dbReference type="Proteomes" id="UP000824219"/>
    </source>
</evidence>
<evidence type="ECO:0000256" key="6">
    <source>
        <dbReference type="ARBA" id="ARBA00023180"/>
    </source>
</evidence>
<dbReference type="OrthoDB" id="536948at2759"/>
<feature type="region of interest" description="Disordered" evidence="8">
    <location>
        <begin position="316"/>
        <end position="349"/>
    </location>
</feature>
<sequence>MVFHEGRVRLSGGRECQGEVEIYFRQHWRRVLLDSWSLSEASVLCRQLGCGSVLNYRSSPSTTEHKHMCVTGFSCSGSEAHLGNCSRPQAEPVNCSSGEQLYITCSGPRSIRLVGSGGDCAGRLEVFHSGSWGTVCDDSWDIEDAQVVCRQLQCGVALSTHIPAWFGPGTGSIWLNEVECEGNETSLWNCRFQLCEEGECGHHEDVGVVCSDFKEIRLSEGCEGNLEVFYNGTWGNVCYNQMDDETVNMVCRELNCGRRGSLSNTEARVKSAPNWLDDLKCRKHDSKMWQCPSSPWGQNRCDNGDEVARITCTDDRKSPCTQENCSPVPSKKHRSNHEAENSDDTITADQKTVILTGHTEARLVNGPDSCSGRVELQYLGSSMVFHEGRVRLSGGRECQGEVEIYFRQHWRRVLLDSWSLSEASVLCRQLGCGSVLNYRSSPSTTEHKHVCNGFQLLWE</sequence>
<keyword evidence="2" id="KW-0964">Secreted</keyword>
<dbReference type="InterPro" id="IPR036772">
    <property type="entry name" value="SRCR-like_dom_sf"/>
</dbReference>
<keyword evidence="5 7" id="KW-1015">Disulfide bond</keyword>
<evidence type="ECO:0000256" key="3">
    <source>
        <dbReference type="ARBA" id="ARBA00022729"/>
    </source>
</evidence>
<dbReference type="FunFam" id="3.10.250.10:FF:000004">
    <property type="entry name" value="Scavenger receptor cysteine-rich type 1 protein M130"/>
    <property type="match status" value="1"/>
</dbReference>
<feature type="domain" description="SRCR" evidence="9">
    <location>
        <begin position="216"/>
        <end position="313"/>
    </location>
</feature>
<dbReference type="FunFam" id="3.10.250.10:FF:000009">
    <property type="entry name" value="WC1"/>
    <property type="match status" value="1"/>
</dbReference>
<dbReference type="PANTHER" id="PTHR19331">
    <property type="entry name" value="SCAVENGER RECEPTOR DOMAIN-CONTAINING"/>
    <property type="match status" value="1"/>
</dbReference>
<evidence type="ECO:0000256" key="7">
    <source>
        <dbReference type="PROSITE-ProRule" id="PRU00196"/>
    </source>
</evidence>
<evidence type="ECO:0000256" key="1">
    <source>
        <dbReference type="ARBA" id="ARBA00004613"/>
    </source>
</evidence>
<dbReference type="PRINTS" id="PR00258">
    <property type="entry name" value="SPERACTRCPTR"/>
</dbReference>
<keyword evidence="11" id="KW-1185">Reference proteome</keyword>
<feature type="domain" description="SRCR" evidence="9">
    <location>
        <begin position="390"/>
        <end position="459"/>
    </location>
</feature>
<dbReference type="PROSITE" id="PS50287">
    <property type="entry name" value="SRCR_2"/>
    <property type="match status" value="4"/>
</dbReference>
<dbReference type="GO" id="GO:0016020">
    <property type="term" value="C:membrane"/>
    <property type="evidence" value="ECO:0007669"/>
    <property type="project" value="InterPro"/>
</dbReference>
<feature type="disulfide bond" evidence="7">
    <location>
        <begin position="136"/>
        <end position="200"/>
    </location>
</feature>
<evidence type="ECO:0000256" key="5">
    <source>
        <dbReference type="ARBA" id="ARBA00023157"/>
    </source>
</evidence>
<evidence type="ECO:0000256" key="8">
    <source>
        <dbReference type="SAM" id="MobiDB-lite"/>
    </source>
</evidence>
<gene>
    <name evidence="10" type="ORF">KOW79_016523</name>
</gene>
<dbReference type="Proteomes" id="UP000824219">
    <property type="component" value="Linkage Group LG19"/>
</dbReference>
<dbReference type="AlphaFoldDB" id="A0A9D3NGN3"/>
<dbReference type="Gene3D" id="3.10.250.10">
    <property type="entry name" value="SRCR-like domain"/>
    <property type="match status" value="4"/>
</dbReference>
<reference evidence="10 11" key="1">
    <citation type="submission" date="2021-06" db="EMBL/GenBank/DDBJ databases">
        <title>Chromosome-level genome assembly of the red-tail catfish (Hemibagrus wyckioides).</title>
        <authorList>
            <person name="Shao F."/>
        </authorList>
    </citation>
    <scope>NUCLEOTIDE SEQUENCE [LARGE SCALE GENOMIC DNA]</scope>
    <source>
        <strain evidence="10">EC202008001</strain>
        <tissue evidence="10">Blood</tissue>
    </source>
</reference>
<dbReference type="SUPFAM" id="SSF56487">
    <property type="entry name" value="SRCR-like"/>
    <property type="match status" value="4"/>
</dbReference>
<feature type="disulfide bond" evidence="7">
    <location>
        <begin position="251"/>
        <end position="312"/>
    </location>
</feature>
<dbReference type="FunFam" id="3.10.250.10:FF:000012">
    <property type="entry name" value="CD163 molecule like 1"/>
    <property type="match status" value="1"/>
</dbReference>
<protein>
    <recommendedName>
        <fullName evidence="9">SRCR domain-containing protein</fullName>
    </recommendedName>
</protein>
<dbReference type="PANTHER" id="PTHR19331:SF468">
    <property type="entry name" value="SCAVENGER RECEPTOR CYSTEINE-RICH TYPE 1 PROTEIN M160"/>
    <property type="match status" value="1"/>
</dbReference>
<comment type="subcellular location">
    <subcellularLocation>
        <location evidence="1">Secreted</location>
    </subcellularLocation>
</comment>
<feature type="disulfide bond" evidence="7">
    <location>
        <begin position="149"/>
        <end position="210"/>
    </location>
</feature>
<dbReference type="GO" id="GO:0005576">
    <property type="term" value="C:extracellular region"/>
    <property type="evidence" value="ECO:0007669"/>
    <property type="project" value="UniProtKB-SubCell"/>
</dbReference>
<feature type="disulfide bond" evidence="7">
    <location>
        <begin position="180"/>
        <end position="190"/>
    </location>
</feature>
<feature type="domain" description="SRCR" evidence="9">
    <location>
        <begin position="8"/>
        <end position="106"/>
    </location>
</feature>
<dbReference type="EMBL" id="JAHKSW010000019">
    <property type="protein sequence ID" value="KAG7320670.1"/>
    <property type="molecule type" value="Genomic_DNA"/>
</dbReference>
<comment type="caution">
    <text evidence="7">Lacks conserved residue(s) required for the propagation of feature annotation.</text>
</comment>
<keyword evidence="4" id="KW-0677">Repeat</keyword>
<keyword evidence="3" id="KW-0732">Signal</keyword>
<comment type="caution">
    <text evidence="10">The sequence shown here is derived from an EMBL/GenBank/DDBJ whole genome shotgun (WGS) entry which is preliminary data.</text>
</comment>
<evidence type="ECO:0000259" key="9">
    <source>
        <dbReference type="PROSITE" id="PS50287"/>
    </source>
</evidence>
<feature type="disulfide bond" evidence="7">
    <location>
        <begin position="75"/>
        <end position="85"/>
    </location>
</feature>
<name>A0A9D3NGN3_9TELE</name>
<dbReference type="SMART" id="SM00202">
    <property type="entry name" value="SR"/>
    <property type="match status" value="4"/>
</dbReference>
<keyword evidence="6" id="KW-0325">Glycoprotein</keyword>
<evidence type="ECO:0000313" key="10">
    <source>
        <dbReference type="EMBL" id="KAG7320670.1"/>
    </source>
</evidence>
<evidence type="ECO:0000256" key="2">
    <source>
        <dbReference type="ARBA" id="ARBA00022525"/>
    </source>
</evidence>
<dbReference type="InterPro" id="IPR001190">
    <property type="entry name" value="SRCR"/>
</dbReference>
<feature type="domain" description="SRCR" evidence="9">
    <location>
        <begin position="111"/>
        <end position="211"/>
    </location>
</feature>